<sequence length="299" mass="33307">MLAITVFAGLVLVLRPDLSAAWVLFWALIALCLPWALSGSFAQRLTVFFCLLAFVDFAKRLVFLLDGQAGWSQYAVYVFPYMYYIAFLLLPWGWGRLLRGIPRNHLWIWGLIAVMLANTWLATETSIAAKLAATALLIMPWTMVAIASDHFEAIPSVWRALVVIGILNAGYAAWNFFFGPTLVELRWAHATSEFSIGADHLMAFLTNRYGGVNVWRPIGFQADSFTLAYLVICRSVSFHVLCLESLSQWPGFCKFSGPGRGLSAGLFITGLGNGGAFLNMYFFLMLGMFLGASNRRQKI</sequence>
<keyword evidence="1" id="KW-1133">Transmembrane helix</keyword>
<feature type="transmembrane region" description="Helical" evidence="1">
    <location>
        <begin position="158"/>
        <end position="177"/>
    </location>
</feature>
<evidence type="ECO:0000313" key="2">
    <source>
        <dbReference type="EMBL" id="BAL53460.1"/>
    </source>
</evidence>
<evidence type="ECO:0000256" key="1">
    <source>
        <dbReference type="SAM" id="Phobius"/>
    </source>
</evidence>
<protein>
    <submittedName>
        <fullName evidence="2">Uncharacterized protein</fullName>
    </submittedName>
</protein>
<feature type="transmembrane region" description="Helical" evidence="1">
    <location>
        <begin position="128"/>
        <end position="146"/>
    </location>
</feature>
<reference evidence="2" key="2">
    <citation type="journal article" date="2012" name="PLoS ONE">
        <title>A Deeply Branching Thermophilic Bacterium with an Ancient Acetyl-CoA Pathway Dominates a Subsurface Ecosystem.</title>
        <authorList>
            <person name="Takami H."/>
            <person name="Noguchi H."/>
            <person name="Takaki Y."/>
            <person name="Uchiyama I."/>
            <person name="Toyoda A."/>
            <person name="Nishi S."/>
            <person name="Chee G.-J."/>
            <person name="Arai W."/>
            <person name="Nunoura T."/>
            <person name="Itoh T."/>
            <person name="Hattori M."/>
            <person name="Takai K."/>
        </authorList>
    </citation>
    <scope>NUCLEOTIDE SEQUENCE</scope>
</reference>
<organism evidence="2">
    <name type="scientific">uncultured Chloroflexota bacterium</name>
    <dbReference type="NCBI Taxonomy" id="166587"/>
    <lineage>
        <taxon>Bacteria</taxon>
        <taxon>Bacillati</taxon>
        <taxon>Chloroflexota</taxon>
        <taxon>environmental samples</taxon>
    </lineage>
</organism>
<feature type="transmembrane region" description="Helical" evidence="1">
    <location>
        <begin position="45"/>
        <end position="62"/>
    </location>
</feature>
<feature type="transmembrane region" description="Helical" evidence="1">
    <location>
        <begin position="20"/>
        <end position="38"/>
    </location>
</feature>
<proteinExistence type="predicted"/>
<keyword evidence="1" id="KW-0812">Transmembrane</keyword>
<reference evidence="2" key="1">
    <citation type="journal article" date="2005" name="Environ. Microbiol.">
        <title>Genetic and functional properties of uncultivated thermophilic crenarchaeotes from a subsurface gold mine as revealed by analysis of genome fragments.</title>
        <authorList>
            <person name="Nunoura T."/>
            <person name="Hirayama H."/>
            <person name="Takami H."/>
            <person name="Oida H."/>
            <person name="Nishi S."/>
            <person name="Shimamura S."/>
            <person name="Suzuki Y."/>
            <person name="Inagaki F."/>
            <person name="Takai K."/>
            <person name="Nealson K.H."/>
            <person name="Horikoshi K."/>
        </authorList>
    </citation>
    <scope>NUCLEOTIDE SEQUENCE</scope>
</reference>
<dbReference type="AlphaFoldDB" id="H5SBC4"/>
<feature type="transmembrane region" description="Helical" evidence="1">
    <location>
        <begin position="74"/>
        <end position="94"/>
    </location>
</feature>
<accession>H5SBC4</accession>
<dbReference type="EMBL" id="AP011658">
    <property type="protein sequence ID" value="BAL53460.1"/>
    <property type="molecule type" value="Genomic_DNA"/>
</dbReference>
<feature type="transmembrane region" description="Helical" evidence="1">
    <location>
        <begin position="106"/>
        <end position="122"/>
    </location>
</feature>
<gene>
    <name evidence="2" type="ORF">HGMM_F07B11C15</name>
    <name evidence="3" type="ORF">HGMM_F32G01C11</name>
</gene>
<dbReference type="EMBL" id="AP011732">
    <property type="protein sequence ID" value="BAL55901.1"/>
    <property type="molecule type" value="Genomic_DNA"/>
</dbReference>
<keyword evidence="1" id="KW-0472">Membrane</keyword>
<name>H5SBC4_9CHLR</name>
<feature type="transmembrane region" description="Helical" evidence="1">
    <location>
        <begin position="264"/>
        <end position="290"/>
    </location>
</feature>
<evidence type="ECO:0000313" key="3">
    <source>
        <dbReference type="EMBL" id="BAL55901.1"/>
    </source>
</evidence>